<comment type="caution">
    <text evidence="1">The sequence shown here is derived from an EMBL/GenBank/DDBJ whole genome shotgun (WGS) entry which is preliminary data.</text>
</comment>
<dbReference type="RefSeq" id="WP_101309966.1">
    <property type="nucleotide sequence ID" value="NZ_MVDE01000015.1"/>
</dbReference>
<evidence type="ECO:0000313" key="1">
    <source>
        <dbReference type="EMBL" id="PKQ66398.1"/>
    </source>
</evidence>
<reference evidence="1 2" key="1">
    <citation type="journal article" date="2017" name="Front. Microbiol.">
        <title>Labilibaculum manganireducens gen. nov., sp. nov. and Labilibaculum filiforme sp. nov., Novel Bacteroidetes Isolated from Subsurface Sediments of the Baltic Sea.</title>
        <authorList>
            <person name="Vandieken V."/>
            <person name="Marshall I.P."/>
            <person name="Niemann H."/>
            <person name="Engelen B."/>
            <person name="Cypionka H."/>
        </authorList>
    </citation>
    <scope>NUCLEOTIDE SEQUENCE [LARGE SCALE GENOMIC DNA]</scope>
    <source>
        <strain evidence="1 2">59.10-2M</strain>
    </source>
</reference>
<proteinExistence type="predicted"/>
<dbReference type="EMBL" id="MVDE01000015">
    <property type="protein sequence ID" value="PKQ66398.1"/>
    <property type="molecule type" value="Genomic_DNA"/>
</dbReference>
<accession>A0A2N3I7X4</accession>
<evidence type="ECO:0008006" key="3">
    <source>
        <dbReference type="Google" id="ProtNLM"/>
    </source>
</evidence>
<evidence type="ECO:0000313" key="2">
    <source>
        <dbReference type="Proteomes" id="UP000233618"/>
    </source>
</evidence>
<sequence length="277" mass="32942">MIYQYTSIEKLRLILNSKKIRFTRLDKVDDKDESEPFKNRKIADKIFVSCWTEDADENLALWSMYGAIFKGVRIGLKRPIFKLKKVNYRTYRGLDIKNNLNKSVLIPPHEMITSKYFIVPSFYKDITFFKRMEYVNSDELEEKFNQYSDFKINENEATISLDFQEVAKYKKKEWKQQLESRYILGIIPFQKELDFEPNFNNMNHINHISSMLVSSLINGVELNFTYYDIDLDDDCLNNMEVMVGSKCTLEQYESIEQLLKEKCANYQILKSKLNFAE</sequence>
<organism evidence="1 2">
    <name type="scientific">Labilibaculum manganireducens</name>
    <dbReference type="NCBI Taxonomy" id="1940525"/>
    <lineage>
        <taxon>Bacteria</taxon>
        <taxon>Pseudomonadati</taxon>
        <taxon>Bacteroidota</taxon>
        <taxon>Bacteroidia</taxon>
        <taxon>Marinilabiliales</taxon>
        <taxon>Marinifilaceae</taxon>
        <taxon>Labilibaculum</taxon>
    </lineage>
</organism>
<dbReference type="Proteomes" id="UP000233618">
    <property type="component" value="Unassembled WGS sequence"/>
</dbReference>
<keyword evidence="2" id="KW-1185">Reference proteome</keyword>
<name>A0A2N3I7X4_9BACT</name>
<gene>
    <name evidence="1" type="ORF">BZG01_11375</name>
</gene>
<dbReference type="AlphaFoldDB" id="A0A2N3I7X4"/>
<protein>
    <recommendedName>
        <fullName evidence="3">DUF2971 domain-containing protein</fullName>
    </recommendedName>
</protein>